<sequence>MSDSLETLVKKINNWGVQRNITTLGGATPESQMYKCMEEVIEWFQAEHTLEFLINHRGELQHECYESFEYEAHSEGIDAFGDILVCLIQAMRLSGVSMQECLAHAWNQIKDRKGTMVNGKFVKELE</sequence>
<name>A0A4Z0F668_9GAMM</name>
<dbReference type="SUPFAM" id="SSF101386">
    <property type="entry name" value="all-alpha NTP pyrophosphatases"/>
    <property type="match status" value="1"/>
</dbReference>
<organism evidence="1 2">
    <name type="scientific">Candidatus Macondimonas diazotrophica</name>
    <dbReference type="NCBI Taxonomy" id="2305248"/>
    <lineage>
        <taxon>Bacteria</taxon>
        <taxon>Pseudomonadati</taxon>
        <taxon>Pseudomonadota</taxon>
        <taxon>Gammaproteobacteria</taxon>
        <taxon>Chromatiales</taxon>
        <taxon>Ectothiorhodospiraceae</taxon>
        <taxon>Candidatus Macondimonas</taxon>
    </lineage>
</organism>
<evidence type="ECO:0000313" key="2">
    <source>
        <dbReference type="Proteomes" id="UP000297890"/>
    </source>
</evidence>
<proteinExistence type="predicted"/>
<gene>
    <name evidence="1" type="ORF">E4680_11410</name>
</gene>
<keyword evidence="2" id="KW-1185">Reference proteome</keyword>
<dbReference type="Proteomes" id="UP000297890">
    <property type="component" value="Unassembled WGS sequence"/>
</dbReference>
<dbReference type="Gene3D" id="1.10.287.1080">
    <property type="entry name" value="MazG-like"/>
    <property type="match status" value="1"/>
</dbReference>
<evidence type="ECO:0008006" key="3">
    <source>
        <dbReference type="Google" id="ProtNLM"/>
    </source>
</evidence>
<dbReference type="RefSeq" id="WP_135282547.1">
    <property type="nucleotide sequence ID" value="NZ_SRIO01000017.1"/>
</dbReference>
<evidence type="ECO:0000313" key="1">
    <source>
        <dbReference type="EMBL" id="TFZ81670.1"/>
    </source>
</evidence>
<accession>A0A4Z0F668</accession>
<dbReference type="AlphaFoldDB" id="A0A4Z0F668"/>
<reference evidence="1 2" key="1">
    <citation type="journal article" date="2019" name="ISME J.">
        <title>Candidatus Macondimonas diazotrophica, a novel gammaproteobacterial genus dominating crude-oil-contaminated coastal sediments.</title>
        <authorList>
            <person name="Karthikeyan S."/>
            <person name="Konstantinidis K."/>
        </authorList>
    </citation>
    <scope>NUCLEOTIDE SEQUENCE [LARGE SCALE GENOMIC DNA]</scope>
    <source>
        <strain evidence="1 2">KTK01</strain>
    </source>
</reference>
<comment type="caution">
    <text evidence="1">The sequence shown here is derived from an EMBL/GenBank/DDBJ whole genome shotgun (WGS) entry which is preliminary data.</text>
</comment>
<dbReference type="OrthoDB" id="5678293at2"/>
<dbReference type="EMBL" id="SRIO01000017">
    <property type="protein sequence ID" value="TFZ81670.1"/>
    <property type="molecule type" value="Genomic_DNA"/>
</dbReference>
<protein>
    <recommendedName>
        <fullName evidence="3">NTP pyrophosphohydrolase MazG putative catalytic core domain-containing protein</fullName>
    </recommendedName>
</protein>